<dbReference type="Gene3D" id="3.20.20.80">
    <property type="entry name" value="Glycosidases"/>
    <property type="match status" value="1"/>
</dbReference>
<evidence type="ECO:0000313" key="2">
    <source>
        <dbReference type="Proteomes" id="UP000002016"/>
    </source>
</evidence>
<accession>A8F7H3</accession>
<dbReference type="InterPro" id="IPR052177">
    <property type="entry name" value="Divisome_Glycosyl_Hydrolase"/>
</dbReference>
<proteinExistence type="predicted"/>
<dbReference type="PROSITE" id="PS51257">
    <property type="entry name" value="PROKAR_LIPOPROTEIN"/>
    <property type="match status" value="1"/>
</dbReference>
<organism evidence="1 2">
    <name type="scientific">Pseudothermotoga lettingae (strain ATCC BAA-301 / DSM 14385 / NBRC 107922 / TMO)</name>
    <name type="common">Thermotoga lettingae</name>
    <dbReference type="NCBI Taxonomy" id="416591"/>
    <lineage>
        <taxon>Bacteria</taxon>
        <taxon>Thermotogati</taxon>
        <taxon>Thermotogota</taxon>
        <taxon>Thermotogae</taxon>
        <taxon>Thermotogales</taxon>
        <taxon>Thermotogaceae</taxon>
        <taxon>Pseudothermotoga</taxon>
    </lineage>
</organism>
<gene>
    <name evidence="1" type="ordered locus">Tlet_1551</name>
</gene>
<dbReference type="OrthoDB" id="9760892at2"/>
<dbReference type="STRING" id="416591.Tlet_1551"/>
<dbReference type="SUPFAM" id="SSF51445">
    <property type="entry name" value="(Trans)glycosidases"/>
    <property type="match status" value="1"/>
</dbReference>
<dbReference type="InterPro" id="IPR017853">
    <property type="entry name" value="GH"/>
</dbReference>
<dbReference type="KEGG" id="tle:Tlet_1551"/>
<reference evidence="1 2" key="1">
    <citation type="submission" date="2007-08" db="EMBL/GenBank/DDBJ databases">
        <title>Complete sequence of Thermotoga lettingae TMO.</title>
        <authorList>
            <consortium name="US DOE Joint Genome Institute"/>
            <person name="Copeland A."/>
            <person name="Lucas S."/>
            <person name="Lapidus A."/>
            <person name="Barry K."/>
            <person name="Glavina del Rio T."/>
            <person name="Dalin E."/>
            <person name="Tice H."/>
            <person name="Pitluck S."/>
            <person name="Foster B."/>
            <person name="Bruce D."/>
            <person name="Schmutz J."/>
            <person name="Larimer F."/>
            <person name="Land M."/>
            <person name="Hauser L."/>
            <person name="Kyrpides N."/>
            <person name="Mikhailova N."/>
            <person name="Nelson K."/>
            <person name="Gogarten J.P."/>
            <person name="Noll K."/>
            <person name="Richardson P."/>
        </authorList>
    </citation>
    <scope>NUCLEOTIDE SEQUENCE [LARGE SCALE GENOMIC DNA]</scope>
    <source>
        <strain evidence="2">ATCC BAA-301 / DSM 14385 / NBRC 107922 / TMO</strain>
    </source>
</reference>
<dbReference type="EMBL" id="CP000812">
    <property type="protein sequence ID" value="ABV34107.1"/>
    <property type="molecule type" value="Genomic_DNA"/>
</dbReference>
<protein>
    <recommendedName>
        <fullName evidence="3">Glycosyl hydrolase-like 10 domain-containing protein</fullName>
    </recommendedName>
</protein>
<dbReference type="AlphaFoldDB" id="A8F7H3"/>
<dbReference type="PANTHER" id="PTHR43405:SF1">
    <property type="entry name" value="GLYCOSYL HYDROLASE DIGH"/>
    <property type="match status" value="1"/>
</dbReference>
<dbReference type="eggNOG" id="COG1649">
    <property type="taxonomic scope" value="Bacteria"/>
</dbReference>
<sequence precursor="true">MKKGLILIAVGLSAFVLTGCFVIANNKLQETFASDDVLMLAETIAEQVDMYQRLPEACEKVWQAKGKVPNSINLNDASYAMAKYTVELLNSNKRPSGVPYIQTALPSNFEAGDFELESTSSTCTMSDFRTALSWFASEIEKNKILPSVVPININGSQRKISIDVFIATVSKILKEFSDTGKLPNDVILSKALLPFSWPAKIKAVWVWGSTLANLGVENTLQQLKEIGFTDILLLVKGTSGTVNWPSQIALGFSSDTTVLPRASKFCRTSGLRLHVWFVCNQDQTFTSTYPESKMYGIPKTVDGDPQRAGKTVDFVGFDEYREYMESLIREVMEDYKPDGLHFDYIRYPTGAWGWGPAEIQTAMENGLTELDIQYLKNLAIQTWGTNGDNQSFINAYISGDATVTKWVEIRSKIVQKFLQDLSSCAKQVKSDVIISAALMPEPASLDSTEKAFGLVHYGQNYAIFSDDCEMIVPMAYHRDYGKDSSWITEEIFTGARQQIQANTKLVLGLQGYSPVTGDELAQIINDCIDKNAEGICVFRAGTILNTEIEEALRNTFKEFK</sequence>
<evidence type="ECO:0000313" key="1">
    <source>
        <dbReference type="EMBL" id="ABV34107.1"/>
    </source>
</evidence>
<dbReference type="HOGENOM" id="CLU_486493_0_0_0"/>
<dbReference type="Proteomes" id="UP000002016">
    <property type="component" value="Chromosome"/>
</dbReference>
<name>A8F7H3_PSELT</name>
<reference evidence="1 2" key="2">
    <citation type="journal article" date="2009" name="Proc. Natl. Acad. Sci. U.S.A.">
        <title>On the chimeric nature, thermophilic origin, and phylogenetic placement of the Thermotogales.</title>
        <authorList>
            <person name="Zhaxybayeva O."/>
            <person name="Swithers K.S."/>
            <person name="Lapierre P."/>
            <person name="Fournier G.P."/>
            <person name="Bickhart D.M."/>
            <person name="DeBoy R.T."/>
            <person name="Nelson K.E."/>
            <person name="Nesbo C.L."/>
            <person name="Doolittle W.F."/>
            <person name="Gogarten J.P."/>
            <person name="Noll K.M."/>
        </authorList>
    </citation>
    <scope>NUCLEOTIDE SEQUENCE [LARGE SCALE GENOMIC DNA]</scope>
    <source>
        <strain evidence="2">ATCC BAA-301 / DSM 14385 / NBRC 107922 / TMO</strain>
    </source>
</reference>
<dbReference type="PANTHER" id="PTHR43405">
    <property type="entry name" value="GLYCOSYL HYDROLASE DIGH"/>
    <property type="match status" value="1"/>
</dbReference>
<dbReference type="RefSeq" id="WP_012003583.1">
    <property type="nucleotide sequence ID" value="NC_009828.1"/>
</dbReference>
<evidence type="ECO:0008006" key="3">
    <source>
        <dbReference type="Google" id="ProtNLM"/>
    </source>
</evidence>
<keyword evidence="2" id="KW-1185">Reference proteome</keyword>